<keyword evidence="1" id="KW-0378">Hydrolase</keyword>
<dbReference type="AlphaFoldDB" id="A0A9P6JRN5"/>
<feature type="region of interest" description="Disordered" evidence="2">
    <location>
        <begin position="811"/>
        <end position="902"/>
    </location>
</feature>
<feature type="compositionally biased region" description="Polar residues" evidence="2">
    <location>
        <begin position="542"/>
        <end position="557"/>
    </location>
</feature>
<evidence type="ECO:0000313" key="5">
    <source>
        <dbReference type="Proteomes" id="UP000807306"/>
    </source>
</evidence>
<feature type="compositionally biased region" description="Polar residues" evidence="2">
    <location>
        <begin position="881"/>
        <end position="902"/>
    </location>
</feature>
<feature type="region of interest" description="Disordered" evidence="2">
    <location>
        <begin position="594"/>
        <end position="620"/>
    </location>
</feature>
<evidence type="ECO:0000256" key="1">
    <source>
        <dbReference type="ARBA" id="ARBA00022801"/>
    </source>
</evidence>
<feature type="region of interest" description="Disordered" evidence="2">
    <location>
        <begin position="146"/>
        <end position="176"/>
    </location>
</feature>
<reference evidence="4" key="1">
    <citation type="submission" date="2020-11" db="EMBL/GenBank/DDBJ databases">
        <authorList>
            <consortium name="DOE Joint Genome Institute"/>
            <person name="Ahrendt S."/>
            <person name="Riley R."/>
            <person name="Andreopoulos W."/>
            <person name="Labutti K."/>
            <person name="Pangilinan J."/>
            <person name="Ruiz-Duenas F.J."/>
            <person name="Barrasa J.M."/>
            <person name="Sanchez-Garcia M."/>
            <person name="Camarero S."/>
            <person name="Miyauchi S."/>
            <person name="Serrano A."/>
            <person name="Linde D."/>
            <person name="Babiker R."/>
            <person name="Drula E."/>
            <person name="Ayuso-Fernandez I."/>
            <person name="Pacheco R."/>
            <person name="Padilla G."/>
            <person name="Ferreira P."/>
            <person name="Barriuso J."/>
            <person name="Kellner H."/>
            <person name="Castanera R."/>
            <person name="Alfaro M."/>
            <person name="Ramirez L."/>
            <person name="Pisabarro A.G."/>
            <person name="Kuo A."/>
            <person name="Tritt A."/>
            <person name="Lipzen A."/>
            <person name="He G."/>
            <person name="Yan M."/>
            <person name="Ng V."/>
            <person name="Cullen D."/>
            <person name="Martin F."/>
            <person name="Rosso M.-N."/>
            <person name="Henrissat B."/>
            <person name="Hibbett D."/>
            <person name="Martinez A.T."/>
            <person name="Grigoriev I.V."/>
        </authorList>
    </citation>
    <scope>NUCLEOTIDE SEQUENCE</scope>
    <source>
        <strain evidence="4">CBS 506.95</strain>
    </source>
</reference>
<sequence>MNSLTRDVGFKVGPVILEVLVKHYFERRKKDAEDEDDSGQKLKGDDVLYHEAFTIAKAHILSFLSSHTVEELQSFSNTRTPSPPWTHVVRTLVPLSCCDEAATYLIKALGGEDIARDLVGGVKWWQVRGVNGIDAQWITAKKDWEEAERKRKQEHKQKLKDGLASPPPTENHRPDGVYEKDMDAMRCILYLHGGGYYFGSVDQERYSIQRFARKINGRVFAINYRLAPQYPFPCALQDAVAAYLYLIQPPSGSEHCAVNPAHIIIAGDSAGGGLSIALLQVIRDSGLPLPAGAFLISPWCDLTHSFPSIHLNTHSDIVPESGLSFHKPSTLWPPPPIDVSTRVRASLRFRIRQAFKLDNHPTQTDTILSEKDLHLGRSSADVDPKTPLVPPSIPVDDREKVAVQSESGHSIEVHDQLQFYTQNSLLPHPLVSPVTGYLGGLPPLFITAGDEEVLRDEIIYLAHKAAYPERYPIDEQARSLYPVLKGIEDRYKPTSVHLQVYDGTPHILPVLFSFCTPAKYCFRGIASFCKFVTEMATNPAQAQLTRSAHRSPTSSKPDTPPRRPSTAPKSSSARSKEDETQPFAERLMEKLAVGKENETSISSSDVGGPRFQVVDAPPEDPVEMTAGEIKVYQGIKDRSTWECRMIRERVSTSGVVRPLEAEDQLEVFKVMDPHRVGRMPEKTMQRYLRDRGIFDKKFEHTTKTIAKVRRRTLEKAKADTIKRMHDLKKTMRQKGKLREKVLSSPGWVWAWALDEHERPPPSSIVSRRDTEEARKLAAVADWATQQEDQTMSANNLWAVIQTFLTATPGKDSHVLRKGKEKKKQEEEAAALADFQNEKKQRKSLDEPKSPHLGVPSSERRAPKKRRSFLDLFHLRSRDDSTQISEVHNGDTSSPMPLSGPSN</sequence>
<keyword evidence="5" id="KW-1185">Reference proteome</keyword>
<name>A0A9P6JRN5_9AGAR</name>
<dbReference type="Proteomes" id="UP000807306">
    <property type="component" value="Unassembled WGS sequence"/>
</dbReference>
<dbReference type="InterPro" id="IPR050300">
    <property type="entry name" value="GDXG_lipolytic_enzyme"/>
</dbReference>
<feature type="region of interest" description="Disordered" evidence="2">
    <location>
        <begin position="542"/>
        <end position="582"/>
    </location>
</feature>
<evidence type="ECO:0000256" key="2">
    <source>
        <dbReference type="SAM" id="MobiDB-lite"/>
    </source>
</evidence>
<dbReference type="InterPro" id="IPR013094">
    <property type="entry name" value="AB_hydrolase_3"/>
</dbReference>
<comment type="caution">
    <text evidence="4">The sequence shown here is derived from an EMBL/GenBank/DDBJ whole genome shotgun (WGS) entry which is preliminary data.</text>
</comment>
<evidence type="ECO:0000259" key="3">
    <source>
        <dbReference type="Pfam" id="PF07859"/>
    </source>
</evidence>
<dbReference type="OrthoDB" id="1662883at2759"/>
<protein>
    <recommendedName>
        <fullName evidence="3">Alpha/beta hydrolase fold-3 domain-containing protein</fullName>
    </recommendedName>
</protein>
<dbReference type="GO" id="GO:0016787">
    <property type="term" value="F:hydrolase activity"/>
    <property type="evidence" value="ECO:0007669"/>
    <property type="project" value="UniProtKB-KW"/>
</dbReference>
<dbReference type="EMBL" id="MU157844">
    <property type="protein sequence ID" value="KAF9529730.1"/>
    <property type="molecule type" value="Genomic_DNA"/>
</dbReference>
<gene>
    <name evidence="4" type="ORF">CPB83DRAFT_811822</name>
</gene>
<dbReference type="Gene3D" id="3.40.50.1820">
    <property type="entry name" value="alpha/beta hydrolase"/>
    <property type="match status" value="1"/>
</dbReference>
<dbReference type="SUPFAM" id="SSF53474">
    <property type="entry name" value="alpha/beta-Hydrolases"/>
    <property type="match status" value="1"/>
</dbReference>
<evidence type="ECO:0000313" key="4">
    <source>
        <dbReference type="EMBL" id="KAF9529730.1"/>
    </source>
</evidence>
<organism evidence="4 5">
    <name type="scientific">Crepidotus variabilis</name>
    <dbReference type="NCBI Taxonomy" id="179855"/>
    <lineage>
        <taxon>Eukaryota</taxon>
        <taxon>Fungi</taxon>
        <taxon>Dikarya</taxon>
        <taxon>Basidiomycota</taxon>
        <taxon>Agaricomycotina</taxon>
        <taxon>Agaricomycetes</taxon>
        <taxon>Agaricomycetidae</taxon>
        <taxon>Agaricales</taxon>
        <taxon>Agaricineae</taxon>
        <taxon>Crepidotaceae</taxon>
        <taxon>Crepidotus</taxon>
    </lineage>
</organism>
<dbReference type="Pfam" id="PF07859">
    <property type="entry name" value="Abhydrolase_3"/>
    <property type="match status" value="1"/>
</dbReference>
<accession>A0A9P6JRN5</accession>
<proteinExistence type="predicted"/>
<dbReference type="PANTHER" id="PTHR48081">
    <property type="entry name" value="AB HYDROLASE SUPERFAMILY PROTEIN C4A8.06C"/>
    <property type="match status" value="1"/>
</dbReference>
<dbReference type="InterPro" id="IPR029058">
    <property type="entry name" value="AB_hydrolase_fold"/>
</dbReference>
<feature type="domain" description="Alpha/beta hydrolase fold-3" evidence="3">
    <location>
        <begin position="188"/>
        <end position="312"/>
    </location>
</feature>
<feature type="compositionally biased region" description="Basic and acidic residues" evidence="2">
    <location>
        <begin position="835"/>
        <end position="849"/>
    </location>
</feature>
<dbReference type="PANTHER" id="PTHR48081:SF5">
    <property type="entry name" value="ALPHA_BETA HYDROLASE FOLD-3 DOMAIN-CONTAINING PROTEIN"/>
    <property type="match status" value="1"/>
</dbReference>